<evidence type="ECO:0000313" key="3">
    <source>
        <dbReference type="Proteomes" id="UP000053660"/>
    </source>
</evidence>
<name>A0A0B1TRZ8_OESDE</name>
<proteinExistence type="predicted"/>
<feature type="transmembrane region" description="Helical" evidence="1">
    <location>
        <begin position="204"/>
        <end position="224"/>
    </location>
</feature>
<keyword evidence="1" id="KW-1133">Transmembrane helix</keyword>
<protein>
    <submittedName>
        <fullName evidence="2">Uncharacterized protein</fullName>
    </submittedName>
</protein>
<organism evidence="2 3">
    <name type="scientific">Oesophagostomum dentatum</name>
    <name type="common">Nodular worm</name>
    <dbReference type="NCBI Taxonomy" id="61180"/>
    <lineage>
        <taxon>Eukaryota</taxon>
        <taxon>Metazoa</taxon>
        <taxon>Ecdysozoa</taxon>
        <taxon>Nematoda</taxon>
        <taxon>Chromadorea</taxon>
        <taxon>Rhabditida</taxon>
        <taxon>Rhabditina</taxon>
        <taxon>Rhabditomorpha</taxon>
        <taxon>Strongyloidea</taxon>
        <taxon>Strongylidae</taxon>
        <taxon>Oesophagostomum</taxon>
    </lineage>
</organism>
<gene>
    <name evidence="2" type="ORF">OESDEN_01416</name>
</gene>
<evidence type="ECO:0000256" key="1">
    <source>
        <dbReference type="SAM" id="Phobius"/>
    </source>
</evidence>
<dbReference type="EMBL" id="KN549294">
    <property type="protein sequence ID" value="KHJ98597.1"/>
    <property type="molecule type" value="Genomic_DNA"/>
</dbReference>
<keyword evidence="3" id="KW-1185">Reference proteome</keyword>
<sequence length="312" mass="35564">MLDWCSLYSPIDPGDVNTIVIFDGIRNQYEWKLFDDMSCLLRRTPVLRLRLSKTRSYSEVINPLSSSKMSLCYEIIETVNTHRFMQNHIAVILLGESFCDIDATASILAKTNHGVHLSFWKIIPCLNCSYSSSTYEIIKTVSVSHVTLPFIKKTRLIPDMNIVHAVTSRIVGVYFVPNNKKLYIRIDEQEKDPLKKFVSNWEKGGNVAALVTLIFMFFLMSVFACCCVFTQSALVIEDFNYRDDIHMNWRDLDNGVNNAVPQIDPQIDTTMQTEATQLSVAEPLRHKLPTDKTLEGGRADKSLEGEEIPLLE</sequence>
<evidence type="ECO:0000313" key="2">
    <source>
        <dbReference type="EMBL" id="KHJ98597.1"/>
    </source>
</evidence>
<dbReference type="AlphaFoldDB" id="A0A0B1TRZ8"/>
<keyword evidence="1" id="KW-0472">Membrane</keyword>
<reference evidence="2 3" key="1">
    <citation type="submission" date="2014-03" db="EMBL/GenBank/DDBJ databases">
        <title>Draft genome of the hookworm Oesophagostomum dentatum.</title>
        <authorList>
            <person name="Mitreva M."/>
        </authorList>
    </citation>
    <scope>NUCLEOTIDE SEQUENCE [LARGE SCALE GENOMIC DNA]</scope>
    <source>
        <strain evidence="2 3">OD-Hann</strain>
    </source>
</reference>
<dbReference type="Proteomes" id="UP000053660">
    <property type="component" value="Unassembled WGS sequence"/>
</dbReference>
<accession>A0A0B1TRZ8</accession>
<dbReference type="OrthoDB" id="5840976at2759"/>
<keyword evidence="1" id="KW-0812">Transmembrane</keyword>